<dbReference type="InterPro" id="IPR006058">
    <property type="entry name" value="2Fe2S_fd_BS"/>
</dbReference>
<dbReference type="SMART" id="SM01092">
    <property type="entry name" value="CO_deh_flav_C"/>
    <property type="match status" value="1"/>
</dbReference>
<dbReference type="InterPro" id="IPR036683">
    <property type="entry name" value="CO_DH_flav_C_dom_sf"/>
</dbReference>
<dbReference type="InterPro" id="IPR002346">
    <property type="entry name" value="Mopterin_DH_FAD-bd"/>
</dbReference>
<dbReference type="InterPro" id="IPR036884">
    <property type="entry name" value="2Fe-2S-bd_dom_sf"/>
</dbReference>
<comment type="catalytic activity">
    <reaction evidence="17">
        <text>xanthine + NAD(+) + H2O = urate + NADH + H(+)</text>
        <dbReference type="Rhea" id="RHEA:16669"/>
        <dbReference type="ChEBI" id="CHEBI:15377"/>
        <dbReference type="ChEBI" id="CHEBI:15378"/>
        <dbReference type="ChEBI" id="CHEBI:17712"/>
        <dbReference type="ChEBI" id="CHEBI:17775"/>
        <dbReference type="ChEBI" id="CHEBI:57540"/>
        <dbReference type="ChEBI" id="CHEBI:57945"/>
        <dbReference type="EC" id="1.17.1.4"/>
    </reaction>
</comment>
<evidence type="ECO:0000259" key="20">
    <source>
        <dbReference type="PROSITE" id="PS51387"/>
    </source>
</evidence>
<evidence type="ECO:0000256" key="6">
    <source>
        <dbReference type="ARBA" id="ARBA00022505"/>
    </source>
</evidence>
<evidence type="ECO:0000256" key="4">
    <source>
        <dbReference type="ARBA" id="ARBA00006849"/>
    </source>
</evidence>
<dbReference type="InterPro" id="IPR037165">
    <property type="entry name" value="AldOxase/xan_DH_Mopterin-bd_sf"/>
</dbReference>
<dbReference type="InterPro" id="IPR005107">
    <property type="entry name" value="CO_DH_flav_C"/>
</dbReference>
<dbReference type="PROSITE" id="PS51085">
    <property type="entry name" value="2FE2S_FER_2"/>
    <property type="match status" value="1"/>
</dbReference>
<dbReference type="InterPro" id="IPR001041">
    <property type="entry name" value="2Fe-2S_ferredoxin-type"/>
</dbReference>
<dbReference type="InterPro" id="IPR016166">
    <property type="entry name" value="FAD-bd_PCMH"/>
</dbReference>
<comment type="subcellular location">
    <subcellularLocation>
        <location evidence="3">Peroxisome</location>
    </subcellularLocation>
</comment>
<evidence type="ECO:0000256" key="9">
    <source>
        <dbReference type="ARBA" id="ARBA00022723"/>
    </source>
</evidence>
<feature type="domain" description="FAD-binding PCMH-type" evidence="20">
    <location>
        <begin position="220"/>
        <end position="405"/>
    </location>
</feature>
<organism evidence="21 22">
    <name type="scientific">Saccoglossus kowalevskii</name>
    <name type="common">Acorn worm</name>
    <dbReference type="NCBI Taxonomy" id="10224"/>
    <lineage>
        <taxon>Eukaryota</taxon>
        <taxon>Metazoa</taxon>
        <taxon>Hemichordata</taxon>
        <taxon>Enteropneusta</taxon>
        <taxon>Harrimaniidae</taxon>
        <taxon>Saccoglossus</taxon>
    </lineage>
</organism>
<dbReference type="SMART" id="SM01008">
    <property type="entry name" value="Ald_Xan_dh_C"/>
    <property type="match status" value="1"/>
</dbReference>
<gene>
    <name evidence="22" type="primary">LOC100374711</name>
</gene>
<dbReference type="Pfam" id="PF01799">
    <property type="entry name" value="Fer2_2"/>
    <property type="match status" value="1"/>
</dbReference>
<dbReference type="EC" id="1.17.1.4" evidence="5"/>
<comment type="cofactor">
    <cofactor evidence="2">
        <name>FAD</name>
        <dbReference type="ChEBI" id="CHEBI:57692"/>
    </cofactor>
</comment>
<dbReference type="Pfam" id="PF03450">
    <property type="entry name" value="CO_deh_flav_C"/>
    <property type="match status" value="1"/>
</dbReference>
<evidence type="ECO:0000256" key="1">
    <source>
        <dbReference type="ARBA" id="ARBA00001924"/>
    </source>
</evidence>
<dbReference type="SUPFAM" id="SSF54665">
    <property type="entry name" value="CO dehydrogenase molybdoprotein N-domain-like"/>
    <property type="match status" value="1"/>
</dbReference>
<proteinExistence type="inferred from homology"/>
<keyword evidence="10" id="KW-0274">FAD</keyword>
<dbReference type="Gene3D" id="3.10.20.30">
    <property type="match status" value="1"/>
</dbReference>
<dbReference type="SUPFAM" id="SSF55447">
    <property type="entry name" value="CO dehydrogenase flavoprotein C-terminal domain-like"/>
    <property type="match status" value="1"/>
</dbReference>
<dbReference type="InterPro" id="IPR036010">
    <property type="entry name" value="2Fe-2S_ferredoxin-like_sf"/>
</dbReference>
<feature type="domain" description="2Fe-2S ferredoxin-type" evidence="19">
    <location>
        <begin position="1"/>
        <end position="79"/>
    </location>
</feature>
<evidence type="ECO:0000256" key="11">
    <source>
        <dbReference type="ARBA" id="ARBA00023002"/>
    </source>
</evidence>
<evidence type="ECO:0000256" key="17">
    <source>
        <dbReference type="ARBA" id="ARBA00049017"/>
    </source>
</evidence>
<dbReference type="Gene3D" id="3.30.365.10">
    <property type="entry name" value="Aldehyde oxidase/xanthine dehydrogenase, molybdopterin binding domain"/>
    <property type="match status" value="4"/>
</dbReference>
<keyword evidence="12" id="KW-0408">Iron</keyword>
<dbReference type="Gene3D" id="3.30.390.50">
    <property type="entry name" value="CO dehydrogenase flavoprotein, C-terminal domain"/>
    <property type="match status" value="1"/>
</dbReference>
<dbReference type="InterPro" id="IPR012675">
    <property type="entry name" value="Beta-grasp_dom_sf"/>
</dbReference>
<evidence type="ECO:0000313" key="22">
    <source>
        <dbReference type="RefSeq" id="XP_006811949.1"/>
    </source>
</evidence>
<name>A0ABM0LW08_SACKO</name>
<accession>A0ABM0LW08</accession>
<dbReference type="InterPro" id="IPR002888">
    <property type="entry name" value="2Fe-2S-bd"/>
</dbReference>
<evidence type="ECO:0000256" key="2">
    <source>
        <dbReference type="ARBA" id="ARBA00001974"/>
    </source>
</evidence>
<dbReference type="Pfam" id="PF01315">
    <property type="entry name" value="Ald_Xan_dh_C"/>
    <property type="match status" value="1"/>
</dbReference>
<keyword evidence="9" id="KW-0479">Metal-binding</keyword>
<comment type="cofactor">
    <cofactor evidence="1">
        <name>Mo-molybdopterin</name>
        <dbReference type="ChEBI" id="CHEBI:71302"/>
    </cofactor>
</comment>
<dbReference type="PANTHER" id="PTHR45444:SF3">
    <property type="entry name" value="XANTHINE DEHYDROGENASE"/>
    <property type="match status" value="1"/>
</dbReference>
<dbReference type="SUPFAM" id="SSF47741">
    <property type="entry name" value="CO dehydrogenase ISP C-domain like"/>
    <property type="match status" value="1"/>
</dbReference>
<dbReference type="Pfam" id="PF02738">
    <property type="entry name" value="MoCoBD_1"/>
    <property type="match status" value="1"/>
</dbReference>
<comment type="cofactor">
    <cofactor evidence="16">
        <name>[2Fe-2S] cluster</name>
        <dbReference type="ChEBI" id="CHEBI:190135"/>
    </cofactor>
</comment>
<dbReference type="InterPro" id="IPR036856">
    <property type="entry name" value="Ald_Oxase/Xan_DH_a/b_sf"/>
</dbReference>
<keyword evidence="15" id="KW-0576">Peroxisome</keyword>
<dbReference type="Pfam" id="PF20256">
    <property type="entry name" value="MoCoBD_2"/>
    <property type="match status" value="1"/>
</dbReference>
<dbReference type="InterPro" id="IPR000674">
    <property type="entry name" value="Ald_Oxase/Xan_DH_a/b"/>
</dbReference>
<evidence type="ECO:0000256" key="14">
    <source>
        <dbReference type="ARBA" id="ARBA00023027"/>
    </source>
</evidence>
<dbReference type="Pfam" id="PF00111">
    <property type="entry name" value="Fer2"/>
    <property type="match status" value="1"/>
</dbReference>
<dbReference type="InterPro" id="IPR008274">
    <property type="entry name" value="AldOxase/xan_DH_MoCoBD1"/>
</dbReference>
<dbReference type="SUPFAM" id="SSF56176">
    <property type="entry name" value="FAD-binding/transporter-associated domain-like"/>
    <property type="match status" value="1"/>
</dbReference>
<keyword evidence="6" id="KW-0500">Molybdenum</keyword>
<keyword evidence="8" id="KW-0001">2Fe-2S</keyword>
<evidence type="ECO:0000256" key="18">
    <source>
        <dbReference type="ARBA" id="ARBA00049517"/>
    </source>
</evidence>
<dbReference type="InterPro" id="IPR046867">
    <property type="entry name" value="AldOxase/xan_DH_MoCoBD2"/>
</dbReference>
<dbReference type="Pfam" id="PF00941">
    <property type="entry name" value="FAD_binding_5"/>
    <property type="match status" value="1"/>
</dbReference>
<evidence type="ECO:0000256" key="3">
    <source>
        <dbReference type="ARBA" id="ARBA00004275"/>
    </source>
</evidence>
<dbReference type="RefSeq" id="XP_006811949.1">
    <property type="nucleotide sequence ID" value="XM_006811886.1"/>
</dbReference>
<evidence type="ECO:0000256" key="8">
    <source>
        <dbReference type="ARBA" id="ARBA00022714"/>
    </source>
</evidence>
<dbReference type="Gene3D" id="3.30.43.10">
    <property type="entry name" value="Uridine Diphospho-n-acetylenolpyruvylglucosamine Reductase, domain 2"/>
    <property type="match status" value="1"/>
</dbReference>
<dbReference type="SUPFAM" id="SSF54292">
    <property type="entry name" value="2Fe-2S ferredoxin-like"/>
    <property type="match status" value="1"/>
</dbReference>
<dbReference type="Proteomes" id="UP000694865">
    <property type="component" value="Unplaced"/>
</dbReference>
<sequence length="1321" mass="145809">MQVVDKNVDPEMTLLTYLRTKLNFTGTKLGCAEGGCGACTVMISKYSPSENQISHYSVNACLSPVCAVHGLAVTTVEGIGSTKTRLHPVQERIAKAHGSQCGFCTPGIVMSMYTLLRNNPQPSYDEMMAAFEGNLCRCTGYRPIIQGYKTFTKEYCCGDAGVNGCCQNQNATTQQEEEEMLSSTKLYNANEFVPFDPTQEPIFPPELKNHADQYSKTVQFCSDRLKWIRPVSIDEILDLKAQYPDAKLINGNTEVGVEVKFKNQHYPVLLTPSHIPELKRVEITDTGVVFGASVSLSVIDKVLKNQIESLPEYKTGVFSAIVEMLRWFAGPQVRNVSAIGGNIITASPISDLNPLLMAAGCKLTLISRSGTRNVVMNDTFFTGYRKTLLEKEEILLFVHIPHTRQDEYFYGYKQSPRREDDIAIVNAGMRVIFEPGTHIVREIALSFGGMAPTTVLATKTMKALVGRKWEENMLDDICELLKKDLQLSPSAPGGMIEYRKTLTASFFFKFYLTVMNKLHAKEVIEASVPSSYKTTISPLQRDNIKSSQLYQEVADGQPADDAVGRPLVHLSAFKQTTGEAIYCDDIPPINGELYLAFVTSTKAHAKIRSIKSDEATCLDGVHAFITYKDVPGSNSTGVAVYDEEVFASEKVVCVGQIIGAIVADDKAIAQRAAKQVIVHYDELDPIITIEDAISKESYFNAIHTIARGNVQEGFEMSDHVIDGEVRLGGQEHFYLEANAAIAIPKGEDGEMEIISSSQNPTLNQKLAAKALGVPQNRIVAKVKRLGGGFGGKETRCCMYSTCLAVAAHRVGKPVRFMMDRDEDMCMSGFRHPFLARYKVGFNNNGKIQSIEIDLYSNAGCSLDLSASVMDRALYSVDGCYMIPNIRTTGYPCKTNIASNTAFRGFGGPQGMFVMEHIITDIAYKCNISQHRIREINMYKEGDLTHYNQTFITNNSLDRCWKECLQKSDYQRRKRQVDMYNSENRWKKRGISIIPTKYGISFTFKTLNQTGALVQVYTDGSVLIAHGGTEMGQGLHTKMIQVASRALNIPVNKIFISETSTNTVPNTSPTAASSGSDLNGQAVKIACDKILQRLNSFVLSNPKGSWEDWVTAAYLDRVSLSATGFYKVPDIGHDMNTNTGHPFSYFTVGVGCSEVEIDCLTGDHHVIRTDIVMDLGQSLNPAIDIGQIEGAFMQGYGLFTIEDLRWSPNGTLLTRGPGMYKIPSFGDVPTVFNVSLLANCPNKHAIYSSKAVGEPPLFLASSVFFGIKYAIMSARADAGITNIFCMDSPATAEHIRMACQDQFTSKFPPAEPGTYVPWFIRM</sequence>
<evidence type="ECO:0000256" key="13">
    <source>
        <dbReference type="ARBA" id="ARBA00023014"/>
    </source>
</evidence>
<keyword evidence="7" id="KW-0285">Flavoprotein</keyword>
<evidence type="ECO:0000259" key="19">
    <source>
        <dbReference type="PROSITE" id="PS51085"/>
    </source>
</evidence>
<dbReference type="Gene3D" id="3.90.1170.50">
    <property type="entry name" value="Aldehyde oxidase/xanthine dehydrogenase, a/b hammerhead"/>
    <property type="match status" value="1"/>
</dbReference>
<dbReference type="GeneID" id="100374711"/>
<dbReference type="PIRSF" id="PIRSF000127">
    <property type="entry name" value="Xanthine_DH"/>
    <property type="match status" value="1"/>
</dbReference>
<evidence type="ECO:0000313" key="21">
    <source>
        <dbReference type="Proteomes" id="UP000694865"/>
    </source>
</evidence>
<dbReference type="NCBIfam" id="TIGR02963">
    <property type="entry name" value="xanthine_xdhA"/>
    <property type="match status" value="1"/>
</dbReference>
<dbReference type="InterPro" id="IPR016167">
    <property type="entry name" value="FAD-bd_PCMH_sub1"/>
</dbReference>
<dbReference type="CDD" id="cd00207">
    <property type="entry name" value="fer2"/>
    <property type="match status" value="1"/>
</dbReference>
<evidence type="ECO:0000256" key="16">
    <source>
        <dbReference type="ARBA" id="ARBA00034078"/>
    </source>
</evidence>
<dbReference type="Gene3D" id="1.10.150.120">
    <property type="entry name" value="[2Fe-2S]-binding domain"/>
    <property type="match status" value="1"/>
</dbReference>
<keyword evidence="21" id="KW-1185">Reference proteome</keyword>
<keyword evidence="14" id="KW-0520">NAD</keyword>
<dbReference type="PROSITE" id="PS51387">
    <property type="entry name" value="FAD_PCMH"/>
    <property type="match status" value="1"/>
</dbReference>
<protein>
    <recommendedName>
        <fullName evidence="5">xanthine dehydrogenase</fullName>
        <ecNumber evidence="5">1.17.1.4</ecNumber>
    </recommendedName>
</protein>
<keyword evidence="11" id="KW-0560">Oxidoreductase</keyword>
<dbReference type="InterPro" id="IPR014307">
    <property type="entry name" value="Xanthine_DH_ssu"/>
</dbReference>
<dbReference type="InterPro" id="IPR016169">
    <property type="entry name" value="FAD-bd_PCMH_sub2"/>
</dbReference>
<keyword evidence="13" id="KW-0411">Iron-sulfur</keyword>
<evidence type="ECO:0000256" key="12">
    <source>
        <dbReference type="ARBA" id="ARBA00023004"/>
    </source>
</evidence>
<dbReference type="PANTHER" id="PTHR45444">
    <property type="entry name" value="XANTHINE DEHYDROGENASE"/>
    <property type="match status" value="1"/>
</dbReference>
<dbReference type="InterPro" id="IPR036318">
    <property type="entry name" value="FAD-bd_PCMH-like_sf"/>
</dbReference>
<dbReference type="PROSITE" id="PS00197">
    <property type="entry name" value="2FE2S_FER_1"/>
    <property type="match status" value="1"/>
</dbReference>
<evidence type="ECO:0000256" key="5">
    <source>
        <dbReference type="ARBA" id="ARBA00013123"/>
    </source>
</evidence>
<dbReference type="Gene3D" id="3.30.465.10">
    <property type="match status" value="1"/>
</dbReference>
<comment type="catalytic activity">
    <reaction evidence="18">
        <text>hypoxanthine + NAD(+) + H2O = xanthine + NADH + H(+)</text>
        <dbReference type="Rhea" id="RHEA:24670"/>
        <dbReference type="ChEBI" id="CHEBI:15377"/>
        <dbReference type="ChEBI" id="CHEBI:15378"/>
        <dbReference type="ChEBI" id="CHEBI:17368"/>
        <dbReference type="ChEBI" id="CHEBI:17712"/>
        <dbReference type="ChEBI" id="CHEBI:57540"/>
        <dbReference type="ChEBI" id="CHEBI:57945"/>
        <dbReference type="EC" id="1.17.1.4"/>
    </reaction>
</comment>
<evidence type="ECO:0000256" key="15">
    <source>
        <dbReference type="ARBA" id="ARBA00023140"/>
    </source>
</evidence>
<dbReference type="SUPFAM" id="SSF56003">
    <property type="entry name" value="Molybdenum cofactor-binding domain"/>
    <property type="match status" value="1"/>
</dbReference>
<evidence type="ECO:0000256" key="10">
    <source>
        <dbReference type="ARBA" id="ARBA00022827"/>
    </source>
</evidence>
<reference evidence="22" key="1">
    <citation type="submission" date="2025-08" db="UniProtKB">
        <authorList>
            <consortium name="RefSeq"/>
        </authorList>
    </citation>
    <scope>IDENTIFICATION</scope>
    <source>
        <tissue evidence="22">Testes</tissue>
    </source>
</reference>
<dbReference type="InterPro" id="IPR016208">
    <property type="entry name" value="Ald_Oxase/xanthine_DH-like"/>
</dbReference>
<comment type="similarity">
    <text evidence="4">Belongs to the xanthine dehydrogenase family.</text>
</comment>
<evidence type="ECO:0000256" key="7">
    <source>
        <dbReference type="ARBA" id="ARBA00022630"/>
    </source>
</evidence>